<evidence type="ECO:0000256" key="7">
    <source>
        <dbReference type="ARBA" id="ARBA00022840"/>
    </source>
</evidence>
<evidence type="ECO:0000256" key="2">
    <source>
        <dbReference type="ARBA" id="ARBA00012438"/>
    </source>
</evidence>
<reference evidence="9" key="1">
    <citation type="journal article" date="2014" name="Int. J. Syst. Evol. Microbiol.">
        <title>Complete genome sequence of Corynebacterium casei LMG S-19264T (=DSM 44701T), isolated from a smear-ripened cheese.</title>
        <authorList>
            <consortium name="US DOE Joint Genome Institute (JGI-PGF)"/>
            <person name="Walter F."/>
            <person name="Albersmeier A."/>
            <person name="Kalinowski J."/>
            <person name="Ruckert C."/>
        </authorList>
    </citation>
    <scope>NUCLEOTIDE SEQUENCE</scope>
    <source>
        <strain evidence="9">VKM B-2789</strain>
    </source>
</reference>
<comment type="caution">
    <text evidence="9">The sequence shown here is derived from an EMBL/GenBank/DDBJ whole genome shotgun (WGS) entry which is preliminary data.</text>
</comment>
<dbReference type="PANTHER" id="PTHR41523:SF7">
    <property type="entry name" value="HISTIDINE KINASE"/>
    <property type="match status" value="1"/>
</dbReference>
<protein>
    <recommendedName>
        <fullName evidence="2">histidine kinase</fullName>
        <ecNumber evidence="2">2.7.13.3</ecNumber>
    </recommendedName>
</protein>
<keyword evidence="3" id="KW-0597">Phosphoprotein</keyword>
<evidence type="ECO:0000256" key="1">
    <source>
        <dbReference type="ARBA" id="ARBA00000085"/>
    </source>
</evidence>
<dbReference type="GO" id="GO:0005524">
    <property type="term" value="F:ATP binding"/>
    <property type="evidence" value="ECO:0007669"/>
    <property type="project" value="UniProtKB-KW"/>
</dbReference>
<dbReference type="EC" id="2.7.13.3" evidence="2"/>
<dbReference type="Gene3D" id="3.30.450.20">
    <property type="entry name" value="PAS domain"/>
    <property type="match status" value="1"/>
</dbReference>
<dbReference type="Pfam" id="PF07536">
    <property type="entry name" value="HWE_HK"/>
    <property type="match status" value="1"/>
</dbReference>
<dbReference type="Proteomes" id="UP001143330">
    <property type="component" value="Unassembled WGS sequence"/>
</dbReference>
<evidence type="ECO:0000313" key="9">
    <source>
        <dbReference type="EMBL" id="GLK86841.1"/>
    </source>
</evidence>
<dbReference type="Gene3D" id="3.30.565.10">
    <property type="entry name" value="Histidine kinase-like ATPase, C-terminal domain"/>
    <property type="match status" value="1"/>
</dbReference>
<keyword evidence="6" id="KW-0418">Kinase</keyword>
<feature type="domain" description="Signal transduction histidine kinase HWE region" evidence="8">
    <location>
        <begin position="78"/>
        <end position="159"/>
    </location>
</feature>
<evidence type="ECO:0000256" key="6">
    <source>
        <dbReference type="ARBA" id="ARBA00022777"/>
    </source>
</evidence>
<dbReference type="InterPro" id="IPR036890">
    <property type="entry name" value="HATPase_C_sf"/>
</dbReference>
<dbReference type="PANTHER" id="PTHR41523">
    <property type="entry name" value="TWO-COMPONENT SYSTEM SENSOR PROTEIN"/>
    <property type="match status" value="1"/>
</dbReference>
<dbReference type="AlphaFoldDB" id="A0A9W6K258"/>
<keyword evidence="10" id="KW-1185">Reference proteome</keyword>
<gene>
    <name evidence="9" type="ORF">GCM10017653_49110</name>
</gene>
<keyword evidence="7" id="KW-0067">ATP-binding</keyword>
<evidence type="ECO:0000259" key="8">
    <source>
        <dbReference type="SMART" id="SM00911"/>
    </source>
</evidence>
<comment type="catalytic activity">
    <reaction evidence="1">
        <text>ATP + protein L-histidine = ADP + protein N-phospho-L-histidine.</text>
        <dbReference type="EC" id="2.7.13.3"/>
    </reaction>
</comment>
<evidence type="ECO:0000256" key="3">
    <source>
        <dbReference type="ARBA" id="ARBA00022553"/>
    </source>
</evidence>
<dbReference type="EMBL" id="BSFM01000021">
    <property type="protein sequence ID" value="GLK86841.1"/>
    <property type="molecule type" value="Genomic_DNA"/>
</dbReference>
<keyword evidence="5" id="KW-0547">Nucleotide-binding</keyword>
<evidence type="ECO:0000256" key="4">
    <source>
        <dbReference type="ARBA" id="ARBA00022679"/>
    </source>
</evidence>
<name>A0A9W6K258_9HYPH</name>
<dbReference type="GO" id="GO:0004673">
    <property type="term" value="F:protein histidine kinase activity"/>
    <property type="evidence" value="ECO:0007669"/>
    <property type="project" value="UniProtKB-EC"/>
</dbReference>
<organism evidence="9 10">
    <name type="scientific">Ancylobacter defluvii</name>
    <dbReference type="NCBI Taxonomy" id="1282440"/>
    <lineage>
        <taxon>Bacteria</taxon>
        <taxon>Pseudomonadati</taxon>
        <taxon>Pseudomonadota</taxon>
        <taxon>Alphaproteobacteria</taxon>
        <taxon>Hyphomicrobiales</taxon>
        <taxon>Xanthobacteraceae</taxon>
        <taxon>Ancylobacter</taxon>
    </lineage>
</organism>
<reference evidence="9" key="2">
    <citation type="submission" date="2023-01" db="EMBL/GenBank/DDBJ databases">
        <authorList>
            <person name="Sun Q."/>
            <person name="Evtushenko L."/>
        </authorList>
    </citation>
    <scope>NUCLEOTIDE SEQUENCE</scope>
    <source>
        <strain evidence="9">VKM B-2789</strain>
    </source>
</reference>
<sequence>MWDEIGPIQERAYAGEPTFIEDFPLIVHRNGYPEQAYFTFSYGPIRDEHGRVLGMIDTVIETTAKVMADRNLRLINGELEHRIKNTLAMVCGIARQTFRRAISIEAAQETLLLRLEALGAAHSPLIQSKWTNAPIRAVIEGALAPYQSHAAQIALSGPPVELSARCSLSLGLAINELAANALKYGALSTEQGRITVRWTAGNPASDDPFNLVWEEQGGPPVAPATQSGFGQQLIHAVAADFGGEANTDLRETGAYFTLSTTMKQIDEHGAA</sequence>
<evidence type="ECO:0000256" key="5">
    <source>
        <dbReference type="ARBA" id="ARBA00022741"/>
    </source>
</evidence>
<accession>A0A9W6K258</accession>
<keyword evidence="4" id="KW-0808">Transferase</keyword>
<dbReference type="SMART" id="SM00911">
    <property type="entry name" value="HWE_HK"/>
    <property type="match status" value="1"/>
</dbReference>
<evidence type="ECO:0000313" key="10">
    <source>
        <dbReference type="Proteomes" id="UP001143330"/>
    </source>
</evidence>
<dbReference type="InterPro" id="IPR011102">
    <property type="entry name" value="Sig_transdc_His_kinase_HWE"/>
</dbReference>
<proteinExistence type="predicted"/>